<comment type="caution">
    <text evidence="2">The sequence shown here is derived from an EMBL/GenBank/DDBJ whole genome shotgun (WGS) entry which is preliminary data.</text>
</comment>
<evidence type="ECO:0000313" key="3">
    <source>
        <dbReference type="Proteomes" id="UP000554235"/>
    </source>
</evidence>
<organism evidence="2 3">
    <name type="scientific">Fusarium albosuccineum</name>
    <dbReference type="NCBI Taxonomy" id="1237068"/>
    <lineage>
        <taxon>Eukaryota</taxon>
        <taxon>Fungi</taxon>
        <taxon>Dikarya</taxon>
        <taxon>Ascomycota</taxon>
        <taxon>Pezizomycotina</taxon>
        <taxon>Sordariomycetes</taxon>
        <taxon>Hypocreomycetidae</taxon>
        <taxon>Hypocreales</taxon>
        <taxon>Nectriaceae</taxon>
        <taxon>Fusarium</taxon>
        <taxon>Fusarium decemcellulare species complex</taxon>
    </lineage>
</organism>
<name>A0A8H4KYW3_9HYPO</name>
<dbReference type="GO" id="GO:0016301">
    <property type="term" value="F:kinase activity"/>
    <property type="evidence" value="ECO:0007669"/>
    <property type="project" value="UniProtKB-KW"/>
</dbReference>
<dbReference type="EMBL" id="JAADYS010002412">
    <property type="protein sequence ID" value="KAF4458600.1"/>
    <property type="molecule type" value="Genomic_DNA"/>
</dbReference>
<dbReference type="Pfam" id="PF20150">
    <property type="entry name" value="2EXR"/>
    <property type="match status" value="1"/>
</dbReference>
<keyword evidence="3" id="KW-1185">Reference proteome</keyword>
<dbReference type="InterPro" id="IPR045518">
    <property type="entry name" value="2EXR"/>
</dbReference>
<dbReference type="Proteomes" id="UP000554235">
    <property type="component" value="Unassembled WGS sequence"/>
</dbReference>
<protein>
    <submittedName>
        <fullName evidence="2">Proto-oncogene tyrosine- kinase ROS</fullName>
    </submittedName>
</protein>
<evidence type="ECO:0000259" key="1">
    <source>
        <dbReference type="Pfam" id="PF20150"/>
    </source>
</evidence>
<keyword evidence="2" id="KW-0808">Transferase</keyword>
<dbReference type="PANTHER" id="PTHR35910">
    <property type="entry name" value="2EXR DOMAIN-CONTAINING PROTEIN"/>
    <property type="match status" value="1"/>
</dbReference>
<dbReference type="AlphaFoldDB" id="A0A8H4KYW3"/>
<feature type="domain" description="2EXR" evidence="1">
    <location>
        <begin position="6"/>
        <end position="142"/>
    </location>
</feature>
<evidence type="ECO:0000313" key="2">
    <source>
        <dbReference type="EMBL" id="KAF4458600.1"/>
    </source>
</evidence>
<dbReference type="PANTHER" id="PTHR35910:SF1">
    <property type="entry name" value="2EXR DOMAIN-CONTAINING PROTEIN"/>
    <property type="match status" value="1"/>
</dbReference>
<dbReference type="OrthoDB" id="2142759at2759"/>
<keyword evidence="2" id="KW-0418">Kinase</keyword>
<gene>
    <name evidence="2" type="ORF">FALBO_14662</name>
</gene>
<reference evidence="2 3" key="1">
    <citation type="submission" date="2020-01" db="EMBL/GenBank/DDBJ databases">
        <title>Identification and distribution of gene clusters putatively required for synthesis of sphingolipid metabolism inhibitors in phylogenetically diverse species of the filamentous fungus Fusarium.</title>
        <authorList>
            <person name="Kim H.-S."/>
            <person name="Busman M."/>
            <person name="Brown D.W."/>
            <person name="Divon H."/>
            <person name="Uhlig S."/>
            <person name="Proctor R.H."/>
        </authorList>
    </citation>
    <scope>NUCLEOTIDE SEQUENCE [LARGE SCALE GENOMIC DNA]</scope>
    <source>
        <strain evidence="2 3">NRRL 20459</strain>
    </source>
</reference>
<sequence>MVSQFPFYRLPAELRLRIWEETWPAPRLFRRTHLISSSPRPPVKLTPIGDVAWWLQQDERTRWSSMVQLLTGQLQLLTGQFPNRRVNPFTIPPTNLPPERTQLIALYICSESRRHMLKSYRRMQNYSDPRQGFYMSPARDMLCLDTFLDNQESPRDELWNAYGKQLKWFTKAMVHATFFHDPSDMKIMQVLGGMEIIYTDFVRNETALDYNALLRSLVQGTGGEPSYHSDMIFRMLNKNNKICAEVDVRMSTC</sequence>
<accession>A0A8H4KYW3</accession>
<proteinExistence type="predicted"/>